<dbReference type="STRING" id="5866.A0A061D946"/>
<dbReference type="GO" id="GO:0000045">
    <property type="term" value="P:autophagosome assembly"/>
    <property type="evidence" value="ECO:0007669"/>
    <property type="project" value="TreeGrafter"/>
</dbReference>
<name>A0A061D946_BABBI</name>
<dbReference type="GO" id="GO:0006995">
    <property type="term" value="P:cellular response to nitrogen starvation"/>
    <property type="evidence" value="ECO:0007669"/>
    <property type="project" value="TreeGrafter"/>
</dbReference>
<dbReference type="GO" id="GO:0019778">
    <property type="term" value="F:Atg12 activating enzyme activity"/>
    <property type="evidence" value="ECO:0007669"/>
    <property type="project" value="TreeGrafter"/>
</dbReference>
<evidence type="ECO:0000259" key="2">
    <source>
        <dbReference type="Pfam" id="PF00899"/>
    </source>
</evidence>
<accession>A0A061D946</accession>
<dbReference type="Gene3D" id="3.40.140.70">
    <property type="entry name" value="Ubiquitin-like modifier-activating enzyme ATG7 N-terminal domain"/>
    <property type="match status" value="1"/>
</dbReference>
<evidence type="ECO:0000259" key="3">
    <source>
        <dbReference type="Pfam" id="PF08429"/>
    </source>
</evidence>
<dbReference type="InterPro" id="IPR013637">
    <property type="entry name" value="Lys_sp_deMease-like_dom"/>
</dbReference>
<dbReference type="InterPro" id="IPR045886">
    <property type="entry name" value="ThiF/MoeB/HesA"/>
</dbReference>
<evidence type="ECO:0000313" key="4">
    <source>
        <dbReference type="EMBL" id="CDR94245.1"/>
    </source>
</evidence>
<dbReference type="OrthoDB" id="361661at2759"/>
<dbReference type="GeneID" id="24562786"/>
<dbReference type="RefSeq" id="XP_012766431.1">
    <property type="nucleotide sequence ID" value="XM_012910977.1"/>
</dbReference>
<feature type="compositionally biased region" description="Low complexity" evidence="1">
    <location>
        <begin position="123"/>
        <end position="134"/>
    </location>
</feature>
<dbReference type="GO" id="GO:0019779">
    <property type="term" value="F:Atg8 activating enzyme activity"/>
    <property type="evidence" value="ECO:0007669"/>
    <property type="project" value="TreeGrafter"/>
</dbReference>
<dbReference type="GO" id="GO:0032446">
    <property type="term" value="P:protein modification by small protein conjugation"/>
    <property type="evidence" value="ECO:0007669"/>
    <property type="project" value="TreeGrafter"/>
</dbReference>
<dbReference type="SUPFAM" id="SSF69572">
    <property type="entry name" value="Activating enzymes of the ubiquitin-like proteins"/>
    <property type="match status" value="1"/>
</dbReference>
<dbReference type="GO" id="GO:0000422">
    <property type="term" value="P:autophagy of mitochondrion"/>
    <property type="evidence" value="ECO:0007669"/>
    <property type="project" value="TreeGrafter"/>
</dbReference>
<dbReference type="InterPro" id="IPR035985">
    <property type="entry name" value="Ubiquitin-activating_enz"/>
</dbReference>
<dbReference type="Gene3D" id="3.40.50.720">
    <property type="entry name" value="NAD(P)-binding Rossmann-like Domain"/>
    <property type="match status" value="1"/>
</dbReference>
<dbReference type="Pfam" id="PF00899">
    <property type="entry name" value="ThiF"/>
    <property type="match status" value="1"/>
</dbReference>
<evidence type="ECO:0000256" key="1">
    <source>
        <dbReference type="SAM" id="MobiDB-lite"/>
    </source>
</evidence>
<evidence type="ECO:0000313" key="5">
    <source>
        <dbReference type="Proteomes" id="UP000033188"/>
    </source>
</evidence>
<organism evidence="4 5">
    <name type="scientific">Babesia bigemina</name>
    <dbReference type="NCBI Taxonomy" id="5866"/>
    <lineage>
        <taxon>Eukaryota</taxon>
        <taxon>Sar</taxon>
        <taxon>Alveolata</taxon>
        <taxon>Apicomplexa</taxon>
        <taxon>Aconoidasida</taxon>
        <taxon>Piroplasmida</taxon>
        <taxon>Babesiidae</taxon>
        <taxon>Babesia</taxon>
    </lineage>
</organism>
<sequence length="1525" mass="170561">MDSDSAVKLPPIYVHKGKKVRTDVLTRQALVPPIFRRRESLKREARYSKVHSSDTSGEIQASANEAYCNALYLRYQTDFNYLSPELVLNKKVSGNTNIKSVGTETNKEIVSHLSNGKRRRTKSASSDSPDSVPTSPWLNRMLPILLKVMSGRDGDSNDISSIGFKEEVLQLYKTGQKFEECNLRDVATVLSSIVSYIDDWRASAQIAISQRITIEEARGLMEEFQELSGGLVRVDLATEIDNDIKICEAFGAKVRLTMTTLSSSNDRTVSLEEVESLVQESSSCRFLVPEVVALQSIFRNLISLRSLMETSVLDLDLSECESLVSICEKGLVRLPRLDELRRRLQESVWLHTASKACQRQVRYSLAKSLIDNVPDVLRDHRLYVILKKKCHDVEQWMERISKFSFYQMVSNEVTYSGLLSKKDVSSQSPVGSGSVVGVKCDARTFEEICSAYHQLELTLPIFRSIEPLCQSLKRLQRRLHKIEVVLQTNSRNPSVATDCLLLLQHAEPLSEIIDLTEYLEPIRSGVELWLNYEKRCRKVLDSVKAFVLSKDFNKLKSDWGFLLNFRKTTKLSDADFIGIADLIRLYEQEDRVPFEDVRQLEAEFRSLRIKNLVLQREISEIYEKGVTLNSKVDSAFDSVKEDVSKSGSVLSHVVLVILEVLKFGAKLDSMPKLRLCLSYLRWSREFYTVFFSTTAMLDGGSRLRTLAAEGADDRFNEITSHAGLHESITNQLNKIGCLSIGNEAPRTESQLLIMPTIEMLSFSSQVYNIDVSFFVELRRRIIDDFRCLRSELQIHAFAAVDGALWLDKGSFDNVCCRFKDCSLSFSSTATRYGVERAQLLSRRTAKAHKSPSCDCARVPGTLITLPTLSEFRAIDLQSQVERACGTLVTDDGGLRILGVRIDDGLWRSCGGFSGIGNLRRLVIIIYMDIKACVCYYAISSPAANPAGNYSISSCAVLNASGRFVVLKGTPPKQLMLDDVSTLTHSFCASPVPYGFFAFGRCDGKLVVSNMSNVHVVDEFTIELEGTACSSNDVTFCGFGNLSPVGSLPRHWCSAMLALCHLLKLYGKKMRFMLIDISTSTRSIIRDRCSLAVIYEVVIGGSVKSGGKINFSYGYHIASDNRLNDRNLHENAYNFSDRIDSYSRHRIDAELHLQMMKWKVIPQLNPDNITMTNICVIGAGALGCHIIRQFLAWGARNFVVIDYAKVTNATRQCLFNSRDSIDQAYKATLACQEIKRIRPDADAIPVNMFVPMPGMFFGLSSQIHHLVGHFIYEEDLRASYTTLTNIMLKCDVVFLATDSKESRWLPSLIGAAHRFHSAEVNSGVLDEANPNGELRENRRGPLVISTGLTFDTFMVIRHGYGGFYGGCYFCSDVQWPEDSISSRPVDETCTLVKPGSVAMCAAAAVELFISLTQHPRRFEAPHNGTSCIGGVPHAMHMSLSGKAITREALQSADMHVDQFYVEASKRCVCCSDAVIKKLKSNAFDFLHQVVRTPSILGEISGLNRTLSAVAGYDMNTTAIEDDFVLI</sequence>
<dbReference type="InterPro" id="IPR042522">
    <property type="entry name" value="Atg7_N_1"/>
</dbReference>
<protein>
    <submittedName>
        <fullName evidence="4">Uncharacterized protein</fullName>
    </submittedName>
</protein>
<feature type="region of interest" description="Disordered" evidence="1">
    <location>
        <begin position="107"/>
        <end position="134"/>
    </location>
</feature>
<dbReference type="PANTHER" id="PTHR10953">
    <property type="entry name" value="UBIQUITIN-ACTIVATING ENZYME E1"/>
    <property type="match status" value="1"/>
</dbReference>
<dbReference type="GO" id="GO:0034727">
    <property type="term" value="P:piecemeal microautophagy of the nucleus"/>
    <property type="evidence" value="ECO:0007669"/>
    <property type="project" value="TreeGrafter"/>
</dbReference>
<dbReference type="KEGG" id="bbig:BBBOND_0105540"/>
<dbReference type="VEuPathDB" id="PiroplasmaDB:BBBOND_0105540"/>
<keyword evidence="5" id="KW-1185">Reference proteome</keyword>
<dbReference type="PANTHER" id="PTHR10953:SF3">
    <property type="entry name" value="UBIQUITIN-LIKE MODIFIER-ACTIVATING ENZYME ATG7"/>
    <property type="match status" value="1"/>
</dbReference>
<feature type="domain" description="THIF-type NAD/FAD binding fold" evidence="2">
    <location>
        <begin position="1153"/>
        <end position="1414"/>
    </location>
</feature>
<dbReference type="Proteomes" id="UP000033188">
    <property type="component" value="Chromosome 1"/>
</dbReference>
<dbReference type="Pfam" id="PF08429">
    <property type="entry name" value="PLU-1"/>
    <property type="match status" value="1"/>
</dbReference>
<dbReference type="InterPro" id="IPR000594">
    <property type="entry name" value="ThiF_NAD_FAD-bd"/>
</dbReference>
<dbReference type="EMBL" id="LK391707">
    <property type="protein sequence ID" value="CDR94245.1"/>
    <property type="molecule type" value="Genomic_DNA"/>
</dbReference>
<proteinExistence type="predicted"/>
<feature type="domain" description="Lysine-specific demethylase-like" evidence="3">
    <location>
        <begin position="171"/>
        <end position="531"/>
    </location>
</feature>
<gene>
    <name evidence="4" type="ORF">BBBOND_0105540</name>
</gene>
<reference evidence="5" key="1">
    <citation type="journal article" date="2014" name="Nucleic Acids Res.">
        <title>The evolutionary dynamics of variant antigen genes in Babesia reveal a history of genomic innovation underlying host-parasite interaction.</title>
        <authorList>
            <person name="Jackson A.P."/>
            <person name="Otto T.D."/>
            <person name="Darby A."/>
            <person name="Ramaprasad A."/>
            <person name="Xia D."/>
            <person name="Echaide I.E."/>
            <person name="Farber M."/>
            <person name="Gahlot S."/>
            <person name="Gamble J."/>
            <person name="Gupta D."/>
            <person name="Gupta Y."/>
            <person name="Jackson L."/>
            <person name="Malandrin L."/>
            <person name="Malas T.B."/>
            <person name="Moussa E."/>
            <person name="Nair M."/>
            <person name="Reid A.J."/>
            <person name="Sanders M."/>
            <person name="Sharma J."/>
            <person name="Tracey A."/>
            <person name="Quail M.A."/>
            <person name="Weir W."/>
            <person name="Wastling J.M."/>
            <person name="Hall N."/>
            <person name="Willadsen P."/>
            <person name="Lingelbach K."/>
            <person name="Shiels B."/>
            <person name="Tait A."/>
            <person name="Berriman M."/>
            <person name="Allred D.R."/>
            <person name="Pain A."/>
        </authorList>
    </citation>
    <scope>NUCLEOTIDE SEQUENCE [LARGE SCALE GENOMIC DNA]</scope>
    <source>
        <strain evidence="5">Bond</strain>
    </source>
</reference>
<dbReference type="GO" id="GO:0000407">
    <property type="term" value="C:phagophore assembly site"/>
    <property type="evidence" value="ECO:0007669"/>
    <property type="project" value="TreeGrafter"/>
</dbReference>